<feature type="compositionally biased region" description="Low complexity" evidence="1">
    <location>
        <begin position="275"/>
        <end position="290"/>
    </location>
</feature>
<dbReference type="PANTHER" id="PTHR21505:SF8">
    <property type="entry name" value="DPT-YFP REPRESSOR BY OVEREXPRESSION, ISOFORM D-RELATED"/>
    <property type="match status" value="1"/>
</dbReference>
<evidence type="ECO:0000313" key="4">
    <source>
        <dbReference type="Proteomes" id="UP000037069"/>
    </source>
</evidence>
<proteinExistence type="predicted"/>
<dbReference type="Pfam" id="PF10545">
    <property type="entry name" value="MADF_DNA_bdg"/>
    <property type="match status" value="1"/>
</dbReference>
<feature type="region of interest" description="Disordered" evidence="1">
    <location>
        <begin position="247"/>
        <end position="296"/>
    </location>
</feature>
<dbReference type="PANTHER" id="PTHR21505">
    <property type="entry name" value="MADF DOMAIN-CONTAINING PROTEIN-RELATED"/>
    <property type="match status" value="1"/>
</dbReference>
<feature type="region of interest" description="Disordered" evidence="1">
    <location>
        <begin position="118"/>
        <end position="160"/>
    </location>
</feature>
<name>A0A0L0CKR8_LUCCU</name>
<gene>
    <name evidence="3" type="ORF">FF38_01719</name>
</gene>
<dbReference type="InterPro" id="IPR006578">
    <property type="entry name" value="MADF-dom"/>
</dbReference>
<organism evidence="3 4">
    <name type="scientific">Lucilia cuprina</name>
    <name type="common">Green bottle fly</name>
    <name type="synonym">Australian sheep blowfly</name>
    <dbReference type="NCBI Taxonomy" id="7375"/>
    <lineage>
        <taxon>Eukaryota</taxon>
        <taxon>Metazoa</taxon>
        <taxon>Ecdysozoa</taxon>
        <taxon>Arthropoda</taxon>
        <taxon>Hexapoda</taxon>
        <taxon>Insecta</taxon>
        <taxon>Pterygota</taxon>
        <taxon>Neoptera</taxon>
        <taxon>Endopterygota</taxon>
        <taxon>Diptera</taxon>
        <taxon>Brachycera</taxon>
        <taxon>Muscomorpha</taxon>
        <taxon>Oestroidea</taxon>
        <taxon>Calliphoridae</taxon>
        <taxon>Luciliinae</taxon>
        <taxon>Lucilia</taxon>
    </lineage>
</organism>
<keyword evidence="4" id="KW-1185">Reference proteome</keyword>
<feature type="domain" description="MADF" evidence="2">
    <location>
        <begin position="11"/>
        <end position="105"/>
    </location>
</feature>
<accession>A0A0L0CKR8</accession>
<dbReference type="AlphaFoldDB" id="A0A0L0CKR8"/>
<evidence type="ECO:0000259" key="2">
    <source>
        <dbReference type="PROSITE" id="PS51029"/>
    </source>
</evidence>
<dbReference type="SMART" id="SM00595">
    <property type="entry name" value="MADF"/>
    <property type="match status" value="1"/>
</dbReference>
<feature type="compositionally biased region" description="Polar residues" evidence="1">
    <location>
        <begin position="126"/>
        <end position="135"/>
    </location>
</feature>
<dbReference type="EMBL" id="JRES01000264">
    <property type="protein sequence ID" value="KNC32861.1"/>
    <property type="molecule type" value="Genomic_DNA"/>
</dbReference>
<feature type="compositionally biased region" description="Basic and acidic residues" evidence="1">
    <location>
        <begin position="257"/>
        <end position="273"/>
    </location>
</feature>
<protein>
    <recommendedName>
        <fullName evidence="2">MADF domain-containing protein</fullName>
    </recommendedName>
</protein>
<evidence type="ECO:0000256" key="1">
    <source>
        <dbReference type="SAM" id="MobiDB-lite"/>
    </source>
</evidence>
<dbReference type="Proteomes" id="UP000037069">
    <property type="component" value="Unassembled WGS sequence"/>
</dbReference>
<evidence type="ECO:0000313" key="3">
    <source>
        <dbReference type="EMBL" id="KNC32861.1"/>
    </source>
</evidence>
<dbReference type="OMA" id="SRDRQFW"/>
<dbReference type="PROSITE" id="PS51029">
    <property type="entry name" value="MADF"/>
    <property type="match status" value="1"/>
</dbReference>
<comment type="caution">
    <text evidence="3">The sequence shown here is derived from an EMBL/GenBank/DDBJ whole genome shotgun (WGS) entry which is preliminary data.</text>
</comment>
<dbReference type="OrthoDB" id="6152242at2759"/>
<reference evidence="3 4" key="1">
    <citation type="journal article" date="2015" name="Nat. Commun.">
        <title>Lucilia cuprina genome unlocks parasitic fly biology to underpin future interventions.</title>
        <authorList>
            <person name="Anstead C.A."/>
            <person name="Korhonen P.K."/>
            <person name="Young N.D."/>
            <person name="Hall R.S."/>
            <person name="Jex A.R."/>
            <person name="Murali S.C."/>
            <person name="Hughes D.S."/>
            <person name="Lee S.F."/>
            <person name="Perry T."/>
            <person name="Stroehlein A.J."/>
            <person name="Ansell B.R."/>
            <person name="Breugelmans B."/>
            <person name="Hofmann A."/>
            <person name="Qu J."/>
            <person name="Dugan S."/>
            <person name="Lee S.L."/>
            <person name="Chao H."/>
            <person name="Dinh H."/>
            <person name="Han Y."/>
            <person name="Doddapaneni H.V."/>
            <person name="Worley K.C."/>
            <person name="Muzny D.M."/>
            <person name="Ioannidis P."/>
            <person name="Waterhouse R.M."/>
            <person name="Zdobnov E.M."/>
            <person name="James P.J."/>
            <person name="Bagnall N.H."/>
            <person name="Kotze A.C."/>
            <person name="Gibbs R.A."/>
            <person name="Richards S."/>
            <person name="Batterham P."/>
            <person name="Gasser R.B."/>
        </authorList>
    </citation>
    <scope>NUCLEOTIDE SEQUENCE [LARGE SCALE GENOMIC DNA]</scope>
    <source>
        <strain evidence="3 4">LS</strain>
        <tissue evidence="3">Full body</tissue>
    </source>
</reference>
<sequence>MEKEHMKFWQEFFHLYKELPALWRIKSTEYSDRTLKANCYTKLVAKLKEIYPDADREMVVRKINNFRTSYRKELRRKRESQRYGRVHKPTLWYFDCLSFLYDQDECGCGRSLVSEEENIEEKKPTTQKPINQQQFPAKRNHNIKESDEEENQPSSSKKLKLSHRYIQPIKLSHEEQKQAQIDADILAKSWAVQYKEMQGNQKIIARKIISDILFHGCIGTLNMSHTVDIQEILLKSSSEDQLMHHVPVTQSNMDSNDSDHDSDQEFIRYESVRESSPIPYNSSSRSVSPSNIQDGQEIEIKFELP</sequence>